<feature type="region of interest" description="Disordered" evidence="1">
    <location>
        <begin position="1818"/>
        <end position="1847"/>
    </location>
</feature>
<feature type="region of interest" description="Disordered" evidence="1">
    <location>
        <begin position="1712"/>
        <end position="1731"/>
    </location>
</feature>
<feature type="compositionally biased region" description="Basic and acidic residues" evidence="1">
    <location>
        <begin position="1966"/>
        <end position="1975"/>
    </location>
</feature>
<feature type="compositionally biased region" description="Polar residues" evidence="1">
    <location>
        <begin position="867"/>
        <end position="878"/>
    </location>
</feature>
<feature type="region of interest" description="Disordered" evidence="1">
    <location>
        <begin position="199"/>
        <end position="290"/>
    </location>
</feature>
<name>A0A1R1XEP4_9FUNG</name>
<comment type="caution">
    <text evidence="2">The sequence shown here is derived from an EMBL/GenBank/DDBJ whole genome shotgun (WGS) entry which is preliminary data.</text>
</comment>
<proteinExistence type="predicted"/>
<dbReference type="Proteomes" id="UP000187429">
    <property type="component" value="Unassembled WGS sequence"/>
</dbReference>
<feature type="compositionally biased region" description="Polar residues" evidence="1">
    <location>
        <begin position="242"/>
        <end position="290"/>
    </location>
</feature>
<feature type="region of interest" description="Disordered" evidence="1">
    <location>
        <begin position="1951"/>
        <end position="1977"/>
    </location>
</feature>
<evidence type="ECO:0000313" key="3">
    <source>
        <dbReference type="Proteomes" id="UP000187429"/>
    </source>
</evidence>
<feature type="compositionally biased region" description="Polar residues" evidence="1">
    <location>
        <begin position="1818"/>
        <end position="1836"/>
    </location>
</feature>
<gene>
    <name evidence="2" type="ORF">AYI69_g9137</name>
</gene>
<dbReference type="EMBL" id="LSSM01005227">
    <property type="protein sequence ID" value="OMJ13102.1"/>
    <property type="molecule type" value="Genomic_DNA"/>
</dbReference>
<organism evidence="2 3">
    <name type="scientific">Smittium culicis</name>
    <dbReference type="NCBI Taxonomy" id="133412"/>
    <lineage>
        <taxon>Eukaryota</taxon>
        <taxon>Fungi</taxon>
        <taxon>Fungi incertae sedis</taxon>
        <taxon>Zoopagomycota</taxon>
        <taxon>Kickxellomycotina</taxon>
        <taxon>Harpellomycetes</taxon>
        <taxon>Harpellales</taxon>
        <taxon>Legeriomycetaceae</taxon>
        <taxon>Smittium</taxon>
    </lineage>
</organism>
<reference evidence="3" key="1">
    <citation type="submission" date="2017-01" db="EMBL/GenBank/DDBJ databases">
        <authorList>
            <person name="Wang Y."/>
            <person name="White M."/>
            <person name="Kvist S."/>
            <person name="Moncalvo J.-M."/>
        </authorList>
    </citation>
    <scope>NUCLEOTIDE SEQUENCE [LARGE SCALE GENOMIC DNA]</scope>
    <source>
        <strain evidence="3">ID-206-W2</strain>
    </source>
</reference>
<dbReference type="InterPro" id="IPR011009">
    <property type="entry name" value="Kinase-like_dom_sf"/>
</dbReference>
<sequence length="1990" mass="223030">MSERSIKSFEKGLYFKPKSYPDNYPLPNIRNNQTKPHGRKLTPLPLNSHIQTSKGKYKVLKMLKEDSYSDVYLASSDYSDDFFALKHLSELHSKEEYLFELKYSPSNFLISADGVKLPDLGLAVYTLHPWNKTPTESSKSIKKHILNEIPLEFRAPEVLIENTDTILDISYDSILKKSPSERKTVSNICLSIKSFQQNSTEVKPKTYNNPDTLKKSRSNTRLNQTRPKFKARSRALNKENSRTNSDSENCNPIGNTDSRSHLASFQTRSPRNSQSDTNVKNPFSKDTNSTSAFKNLSELSSKFIENELKTSIEPVFGSVRSSRYKRNNPITNQPLPGMLPDESNSLPPISKSISGSSTLSIKYRNKINSSSSITPEENYVIIPKMSESFTNVLMKADENTLTESLPTSKPLNSISSLLISTKKHIYPKTELPKLNTTKKDGPNSENFYESKNFYQGPNNSITPDSYDIVNFHEDEKTPLSSGLYSFKKINGGNLISGNVKKNIQIFEQSSDLAPKSEQIVLAKTLNSTANENSSSKHTNTSFNLQTTDMYQTEGKNVSVESLIYSGESRQEAFSDDTRSYNIAYKDNPHHLSQGPDNHSTIFKIDEISLDNKKLASSDSLGDGDSASDKFLPIKLIDSSKAIGLPDEDLSEGENEDPSGYKKTGPIPTTPVDSPQVNIDYSAPSHGSEIETHSIRTIKTYDGSIKTIGSQTESSHNSPEDEKIDPIEENKTHLVIDSTIQNLSAENPKRYSPDLHSTNLISKKSLNFNYTASQGSENLLNYETSINTESVPIVVTKLKEMSLSEPTDFNSLAFIPNSDLKSKADPVKPTNRGLENFESANLNTISSIPIAKTNTKSTSSSAYEPPYQSLNNTYKSDVSNQSKDLEKPYMSNMYIKASHTQGGKYFAPGPSPTMLNDPYLDNINNIRSQRAFMDIESKSAEFYKKPNKSQTSLKSFIKVPESDDTNVITNNTSTAIELDSSNKSFEMDVPMLKDNTARISNDLSDGDLRIPKSNETTRRALYEIVDKDKLNLENQIDYNIRTSSIVSSSSVSSKSESNFEDFDFLNIPVSNSENTFVPIKKIGKIEINKIQSHRETPSVYFDTSDLLSTTINKYHRDELAEINKIPRIEPNSLSSYSLTENSEPEKIPKKTLIEMALEEEKLDPERYNRPIERSKGIKRNNNPENRITKAEALNTALDMVLKSADMDPSRPLTGIFDEDFANAKKKFVAHRISKLYPQMNDNKPGFNRFNFNAAEFNLQELSKNSINPELIREKIKTKSKDSADKQELNFKNTNPELPIIILPGSEKKELSDVDNQSGDEVEMMLRKMDEYNRQLAETSNSVLSLSKFEKNSNPFTKKKEISLTNKEASSINKSRKENINKTLDSLNTLTLDSCDPVDKDSVNSLIKKMEEYNRLVLESKETQKRNARLSRAILLQKDGAIESFVPKPLGNPSFDRKRPSAISKNIQSSYMNSNLHPRGSSNTSGSKFGLTLEPQQILSKSNTGNSVNGSINSNVIQGLSESYMDEEKLSKTSEIEEMINKMEAYNTALLRIQNRAEGQERSKKAEVMQLIKKMEYHNQQLFREQKNLEHSSNRTSEQEVVLKKVADRIAATISTAASAKLWSLGFSLTNPSGKSIEPETNNYPEKMNSPAKNEFITPSQPNKGILKIKKSYTVQLKTSEFNSGTINTQNNLQNYNSANNNENQRNLIQTNTKVEEQNSGGESHLSKHHQLISSLARSKTLIKSGSEPSKFKSFRKRNSTVISPSEAFFDPVILNEEPKITHTETQNTTLPNIVSKSVNIKVIETESQLVGNGSVKIQESQKASQDSKITKNALQSKNNDELNDFNNSKQEKSLSDFFKEESRVGQPSTLHNNETARVADPFAFIPIKNSPPKSASTHYPKNVIIPESENTETNYKTKLNSQRIISSGVSPIKARNLRSSEDYKMYKNTANSSTLSSIPESVSHVKRSGDSPKGDFKSTISGPITSKLTFY</sequence>
<dbReference type="OrthoDB" id="5600583at2759"/>
<feature type="compositionally biased region" description="Acidic residues" evidence="1">
    <location>
        <begin position="645"/>
        <end position="656"/>
    </location>
</feature>
<feature type="compositionally biased region" description="Polar residues" evidence="1">
    <location>
        <begin position="199"/>
        <end position="211"/>
    </location>
</feature>
<evidence type="ECO:0000313" key="2">
    <source>
        <dbReference type="EMBL" id="OMJ13102.1"/>
    </source>
</evidence>
<evidence type="ECO:0000256" key="1">
    <source>
        <dbReference type="SAM" id="MobiDB-lite"/>
    </source>
</evidence>
<feature type="region of interest" description="Disordered" evidence="1">
    <location>
        <begin position="854"/>
        <end position="878"/>
    </location>
</feature>
<feature type="region of interest" description="Disordered" evidence="1">
    <location>
        <begin position="644"/>
        <end position="695"/>
    </location>
</feature>
<keyword evidence="3" id="KW-1185">Reference proteome</keyword>
<dbReference type="SUPFAM" id="SSF56112">
    <property type="entry name" value="Protein kinase-like (PK-like)"/>
    <property type="match status" value="1"/>
</dbReference>
<protein>
    <submittedName>
        <fullName evidence="2">Uncharacterized protein</fullName>
    </submittedName>
</protein>
<accession>A0A1R1XEP4</accession>